<dbReference type="Pfam" id="PF01791">
    <property type="entry name" value="DeoC"/>
    <property type="match status" value="1"/>
</dbReference>
<dbReference type="InterPro" id="IPR041720">
    <property type="entry name" value="FbaB-like"/>
</dbReference>
<dbReference type="InterPro" id="IPR050456">
    <property type="entry name" value="DeoC/FbaB_aldolase"/>
</dbReference>
<dbReference type="Proteomes" id="UP000219559">
    <property type="component" value="Unassembled WGS sequence"/>
</dbReference>
<proteinExistence type="predicted"/>
<evidence type="ECO:0000313" key="2">
    <source>
        <dbReference type="Proteomes" id="UP000219559"/>
    </source>
</evidence>
<dbReference type="InterPro" id="IPR013785">
    <property type="entry name" value="Aldolase_TIM"/>
</dbReference>
<dbReference type="PANTHER" id="PTHR47916:SF1">
    <property type="entry name" value="3-HYDROXY-5-PHOSPHONOOXYPENTANE-2,4-DIONE THIOLASE"/>
    <property type="match status" value="1"/>
</dbReference>
<dbReference type="EMBL" id="NBWU01000007">
    <property type="protein sequence ID" value="PCE63095.1"/>
    <property type="molecule type" value="Genomic_DNA"/>
</dbReference>
<dbReference type="SUPFAM" id="SSF51569">
    <property type="entry name" value="Aldolase"/>
    <property type="match status" value="1"/>
</dbReference>
<dbReference type="OrthoDB" id="5915071at2"/>
<protein>
    <submittedName>
        <fullName evidence="1">Autoinducer 2 aldolase</fullName>
    </submittedName>
</protein>
<keyword evidence="2" id="KW-1185">Reference proteome</keyword>
<dbReference type="Gene3D" id="3.20.20.70">
    <property type="entry name" value="Aldolase class I"/>
    <property type="match status" value="1"/>
</dbReference>
<name>A0A2A4G5R9_9FLAO</name>
<dbReference type="InterPro" id="IPR002915">
    <property type="entry name" value="DeoC/FbaB/LacD_aldolase"/>
</dbReference>
<gene>
    <name evidence="1" type="ORF">B7P33_17640</name>
</gene>
<dbReference type="RefSeq" id="WP_097441203.1">
    <property type="nucleotide sequence ID" value="NZ_KZ300477.1"/>
</dbReference>
<comment type="caution">
    <text evidence="1">The sequence shown here is derived from an EMBL/GenBank/DDBJ whole genome shotgun (WGS) entry which is preliminary data.</text>
</comment>
<accession>A0A2A4G5R9</accession>
<dbReference type="NCBIfam" id="NF006081">
    <property type="entry name" value="PRK08227.1"/>
    <property type="match status" value="1"/>
</dbReference>
<dbReference type="PIRSF" id="PIRSF038992">
    <property type="entry name" value="Aldolase_Ia"/>
    <property type="match status" value="1"/>
</dbReference>
<evidence type="ECO:0000313" key="1">
    <source>
        <dbReference type="EMBL" id="PCE63095.1"/>
    </source>
</evidence>
<dbReference type="SMART" id="SM01133">
    <property type="entry name" value="DeoC"/>
    <property type="match status" value="1"/>
</dbReference>
<dbReference type="GO" id="GO:0004332">
    <property type="term" value="F:fructose-bisphosphate aldolase activity"/>
    <property type="evidence" value="ECO:0007669"/>
    <property type="project" value="InterPro"/>
</dbReference>
<dbReference type="AlphaFoldDB" id="A0A2A4G5R9"/>
<dbReference type="PANTHER" id="PTHR47916">
    <property type="entry name" value="FRUCTOSE-BISPHOSPHATE ALDOLASE CLASS 1"/>
    <property type="match status" value="1"/>
</dbReference>
<organism evidence="1 2">
    <name type="scientific">Sediminicola luteus</name>
    <dbReference type="NCBI Taxonomy" id="319238"/>
    <lineage>
        <taxon>Bacteria</taxon>
        <taxon>Pseudomonadati</taxon>
        <taxon>Bacteroidota</taxon>
        <taxon>Flavobacteriia</taxon>
        <taxon>Flavobacteriales</taxon>
        <taxon>Flavobacteriaceae</taxon>
        <taxon>Sediminicola</taxon>
    </lineage>
</organism>
<reference evidence="1 2" key="1">
    <citation type="submission" date="2017-04" db="EMBL/GenBank/DDBJ databases">
        <title>A new member of the family Flavobacteriaceae isolated from ascidians.</title>
        <authorList>
            <person name="Chen L."/>
        </authorList>
    </citation>
    <scope>NUCLEOTIDE SEQUENCE [LARGE SCALE GENOMIC DNA]</scope>
    <source>
        <strain evidence="1 2">HQA918</strain>
    </source>
</reference>
<sequence length="295" mass="31931">MADLDDIREGRDFGLDQAIAGQQFYLKGCDNLDWGMKDRLSRIFNKKSGRTVMLAFDHGFLMGPTSGLERIDLNILPLVPYADCIMATRGILRSTVPPTSNKPICLRADAGTTILTDMNDNVFMDVQDAVKMNASAMAVMLAIGDPKMEAKTVANLMEAVNAGQKYGIPVMGVTAVGKDMVRDTRYFSLASRVCAENGANIVKTYYCDGFEKVVASCPVPVVIAGGKKLPEMEALELCYKAINDGAAGLDMGRNVFQSDAPIAMIQAVHALVHDAMSPKQAYALYEEIKAAVKAE</sequence>